<reference evidence="2 3" key="1">
    <citation type="journal article" date="2018" name="PLoS Genet.">
        <title>Population sequencing reveals clonal diversity and ancestral inbreeding in the grapevine cultivar Chardonnay.</title>
        <authorList>
            <person name="Roach M.J."/>
            <person name="Johnson D.L."/>
            <person name="Bohlmann J."/>
            <person name="van Vuuren H.J."/>
            <person name="Jones S.J."/>
            <person name="Pretorius I.S."/>
            <person name="Schmidt S.A."/>
            <person name="Borneman A.R."/>
        </authorList>
    </citation>
    <scope>NUCLEOTIDE SEQUENCE [LARGE SCALE GENOMIC DNA]</scope>
    <source>
        <strain evidence="3">cv. Chardonnay</strain>
        <tissue evidence="2">Leaf</tissue>
    </source>
</reference>
<dbReference type="AlphaFoldDB" id="A0A438KEQ5"/>
<protein>
    <recommendedName>
        <fullName evidence="1">Retrotransposon gag domain-containing protein</fullName>
    </recommendedName>
</protein>
<dbReference type="InterPro" id="IPR005162">
    <property type="entry name" value="Retrotrans_gag_dom"/>
</dbReference>
<organism evidence="2 3">
    <name type="scientific">Vitis vinifera</name>
    <name type="common">Grape</name>
    <dbReference type="NCBI Taxonomy" id="29760"/>
    <lineage>
        <taxon>Eukaryota</taxon>
        <taxon>Viridiplantae</taxon>
        <taxon>Streptophyta</taxon>
        <taxon>Embryophyta</taxon>
        <taxon>Tracheophyta</taxon>
        <taxon>Spermatophyta</taxon>
        <taxon>Magnoliopsida</taxon>
        <taxon>eudicotyledons</taxon>
        <taxon>Gunneridae</taxon>
        <taxon>Pentapetalae</taxon>
        <taxon>rosids</taxon>
        <taxon>Vitales</taxon>
        <taxon>Vitaceae</taxon>
        <taxon>Viteae</taxon>
        <taxon>Vitis</taxon>
    </lineage>
</organism>
<sequence length="182" mass="21156">MLVFTGENPDGWIFRADRYFATYGLTEEEKLVAAVMSLDGDALFWYQWTDLRKVFGSWENLKRRLLLRFRSTQEGSLCEQFLAVRQQGTVAAYRREFEILATPLKGISEKVMESTFMNGLLFEIRAELRLLQPYGLGHLMEMAQRVEDRNLAMRVAREPNDPKSTKMLSSANRGEWKIGENF</sequence>
<evidence type="ECO:0000259" key="1">
    <source>
        <dbReference type="Pfam" id="PF03732"/>
    </source>
</evidence>
<evidence type="ECO:0000313" key="3">
    <source>
        <dbReference type="Proteomes" id="UP000288805"/>
    </source>
</evidence>
<dbReference type="Pfam" id="PF03732">
    <property type="entry name" value="Retrotrans_gag"/>
    <property type="match status" value="1"/>
</dbReference>
<evidence type="ECO:0000313" key="2">
    <source>
        <dbReference type="EMBL" id="RVX19672.1"/>
    </source>
</evidence>
<feature type="domain" description="Retrotransposon gag" evidence="1">
    <location>
        <begin position="34"/>
        <end position="120"/>
    </location>
</feature>
<dbReference type="Proteomes" id="UP000288805">
    <property type="component" value="Unassembled WGS sequence"/>
</dbReference>
<dbReference type="EMBL" id="QGNW01000008">
    <property type="protein sequence ID" value="RVX19672.1"/>
    <property type="molecule type" value="Genomic_DNA"/>
</dbReference>
<accession>A0A438KEQ5</accession>
<proteinExistence type="predicted"/>
<gene>
    <name evidence="2" type="ORF">CK203_005212</name>
</gene>
<comment type="caution">
    <text evidence="2">The sequence shown here is derived from an EMBL/GenBank/DDBJ whole genome shotgun (WGS) entry which is preliminary data.</text>
</comment>
<name>A0A438KEQ5_VITVI</name>